<evidence type="ECO:0000256" key="6">
    <source>
        <dbReference type="ARBA" id="ARBA00022630"/>
    </source>
</evidence>
<dbReference type="PANTHER" id="PTHR46568:SF1">
    <property type="entry name" value="ALKYLDIHYDROXYACETONEPHOSPHATE SYNTHASE, PEROXISOMAL"/>
    <property type="match status" value="1"/>
</dbReference>
<dbReference type="SUPFAM" id="SSF56176">
    <property type="entry name" value="FAD-binding/transporter-associated domain-like"/>
    <property type="match status" value="1"/>
</dbReference>
<dbReference type="InterPro" id="IPR016166">
    <property type="entry name" value="FAD-bd_PCMH"/>
</dbReference>
<dbReference type="PROSITE" id="PS51387">
    <property type="entry name" value="FAD_PCMH"/>
    <property type="match status" value="1"/>
</dbReference>
<dbReference type="Pfam" id="PF01565">
    <property type="entry name" value="FAD_binding_4"/>
    <property type="match status" value="1"/>
</dbReference>
<feature type="binding site" evidence="11">
    <location>
        <begin position="368"/>
        <end position="374"/>
    </location>
    <ligand>
        <name>FAD</name>
        <dbReference type="ChEBI" id="CHEBI:57692"/>
    </ligand>
</feature>
<dbReference type="Gene3D" id="1.10.45.10">
    <property type="entry name" value="Vanillyl-alcohol Oxidase, Chain A, domain 4"/>
    <property type="match status" value="1"/>
</dbReference>
<keyword evidence="13" id="KW-0443">Lipid metabolism</keyword>
<feature type="active site" description="Proton donor/acceptor" evidence="9">
    <location>
        <position position="576"/>
    </location>
</feature>
<dbReference type="AlphaFoldDB" id="A0A034VKX9"/>
<evidence type="ECO:0000256" key="7">
    <source>
        <dbReference type="ARBA" id="ARBA00022827"/>
    </source>
</evidence>
<keyword evidence="7 11" id="KW-0274">FAD</keyword>
<name>A0A034VKX9_BACDO</name>
<dbReference type="GO" id="GO:0008611">
    <property type="term" value="P:ether lipid biosynthetic process"/>
    <property type="evidence" value="ECO:0007669"/>
    <property type="project" value="UniProtKB-UniPathway"/>
</dbReference>
<feature type="binding site" evidence="11">
    <location>
        <begin position="302"/>
        <end position="308"/>
    </location>
    <ligand>
        <name>FAD</name>
        <dbReference type="ChEBI" id="CHEBI:57692"/>
    </ligand>
</feature>
<feature type="binding site" evidence="11">
    <location>
        <begin position="315"/>
        <end position="318"/>
    </location>
    <ligand>
        <name>FAD</name>
        <dbReference type="ChEBI" id="CHEBI:57692"/>
    </ligand>
</feature>
<dbReference type="EC" id="2.5.1.26" evidence="5 13"/>
<evidence type="ECO:0000256" key="2">
    <source>
        <dbReference type="ARBA" id="ARBA00004670"/>
    </source>
</evidence>
<dbReference type="InterPro" id="IPR036318">
    <property type="entry name" value="FAD-bd_PCMH-like_sf"/>
</dbReference>
<evidence type="ECO:0000256" key="12">
    <source>
        <dbReference type="PIRSR" id="PIRSR625650-4"/>
    </source>
</evidence>
<dbReference type="Gene3D" id="3.30.160.650">
    <property type="match status" value="1"/>
</dbReference>
<dbReference type="Gene3D" id="3.30.43.10">
    <property type="entry name" value="Uridine Diphospho-n-acetylenolpyruvylglucosamine Reductase, domain 2"/>
    <property type="match status" value="1"/>
</dbReference>
<evidence type="ECO:0000256" key="4">
    <source>
        <dbReference type="ARBA" id="ARBA00011738"/>
    </source>
</evidence>
<evidence type="ECO:0000256" key="5">
    <source>
        <dbReference type="ARBA" id="ARBA00012385"/>
    </source>
</evidence>
<dbReference type="OrthoDB" id="7786253at2759"/>
<evidence type="ECO:0000259" key="15">
    <source>
        <dbReference type="PROSITE" id="PS51387"/>
    </source>
</evidence>
<evidence type="ECO:0000256" key="11">
    <source>
        <dbReference type="PIRSR" id="PIRSR625650-3"/>
    </source>
</evidence>
<comment type="pathway">
    <text evidence="2 13">Glycerolipid metabolism; ether lipid biosynthesis.</text>
</comment>
<feature type="region of interest" description="Disordered" evidence="14">
    <location>
        <begin position="666"/>
        <end position="689"/>
    </location>
</feature>
<evidence type="ECO:0000256" key="9">
    <source>
        <dbReference type="PIRSR" id="PIRSR625650-1"/>
    </source>
</evidence>
<feature type="compositionally biased region" description="Polar residues" evidence="14">
    <location>
        <begin position="675"/>
        <end position="689"/>
    </location>
</feature>
<dbReference type="Gene3D" id="3.30.465.10">
    <property type="match status" value="1"/>
</dbReference>
<sequence length="689" mass="76812">STQVNCILLVKFSKTKPKTALLLSMATANIRFNALPQALSCGSHSAGECRSNNCSAKLGDAKEPVAAAATVLLDKRFSRQVQGVYPLRRQDVLKWYGWGYKDSQFYVDNGIIGFKGDKYPLEGCMLPYFTEWVYSKFNLRIEKNLPSPKMPTEFPAPTVNAPFVRELEATKLTSSQSGEDRLIRCHGQTLHDIYYLWRNEFKRIPDIVVWPHSHEDVVRLVALANRHNVVVIPYGGGTSVSGSITCPQAEQRMICVLDTSQMNRMLWLNKANLTVCFEAGIVGQDLERELQKLGLTVGHEPDSYEFSTLGGWVATRASGMKKNVYGNIEDLVVRVRMVTASGAVLERECMAPRVSCGPDFNHVIMGSEGTLGVVTEVVLKVRPLPAVKRYGSLVFPDFESGVQFMREVARRRCQPASVRLVDNEQFVMGQTLKPVRGWLASLLDSLKKTYITAWKGLDLTKMCAATLLFEGNEEDVRREEALIYQIAKQFKGFPAGGDNGERGYILTFVIAYIRDFALNQEIVAESFETSVPWDRCSTLCRNVKRRVEAECQKRSIKNFIISCRVTQTYDAGACVYFYFGFRHTGIADPVATFEQIETGARDEILASGGSLSHHHGVGKIRSQWYENTVSKSGSALYLAAKRQLDPNNIFAAGNLLTEEQWLAESKKSGAEASSQQTTVESSSLVKAKL</sequence>
<keyword evidence="13" id="KW-0444">Lipid biosynthesis</keyword>
<dbReference type="Gene3D" id="3.30.300.330">
    <property type="match status" value="1"/>
</dbReference>
<dbReference type="GO" id="GO:0005777">
    <property type="term" value="C:peroxisome"/>
    <property type="evidence" value="ECO:0007669"/>
    <property type="project" value="UniProtKB-SubCell"/>
</dbReference>
<comment type="similarity">
    <text evidence="3 13">Belongs to the FAD-binding oxidoreductase/transferase type 4 family.</text>
</comment>
<evidence type="ECO:0000256" key="1">
    <source>
        <dbReference type="ARBA" id="ARBA00004275"/>
    </source>
</evidence>
<evidence type="ECO:0000256" key="14">
    <source>
        <dbReference type="SAM" id="MobiDB-lite"/>
    </source>
</evidence>
<gene>
    <name evidence="16" type="primary">ADAS</name>
</gene>
<dbReference type="InterPro" id="IPR025650">
    <property type="entry name" value="Alkyl-DHAP_Synthase"/>
</dbReference>
<evidence type="ECO:0000256" key="3">
    <source>
        <dbReference type="ARBA" id="ARBA00008000"/>
    </source>
</evidence>
<feature type="non-terminal residue" evidence="16">
    <location>
        <position position="1"/>
    </location>
</feature>
<comment type="cofactor">
    <cofactor evidence="11 13">
        <name>FAD</name>
        <dbReference type="ChEBI" id="CHEBI:57692"/>
    </cofactor>
</comment>
<dbReference type="InterPro" id="IPR016167">
    <property type="entry name" value="FAD-bd_PCMH_sub1"/>
</dbReference>
<comment type="function">
    <text evidence="13">Catalyzes the exchange of an acyl for a long-chain alkyl group and the formation of the ether bond in the biosynthesis of ether phospholipids.</text>
</comment>
<dbReference type="InterPro" id="IPR016171">
    <property type="entry name" value="Vanillyl_alc_oxidase_C-sub2"/>
</dbReference>
<feature type="binding site" evidence="11">
    <location>
        <begin position="233"/>
        <end position="239"/>
    </location>
    <ligand>
        <name>FAD</name>
        <dbReference type="ChEBI" id="CHEBI:57692"/>
    </ligand>
</feature>
<feature type="domain" description="FAD-binding PCMH-type" evidence="15">
    <location>
        <begin position="201"/>
        <end position="384"/>
    </location>
</feature>
<dbReference type="InterPro" id="IPR016169">
    <property type="entry name" value="FAD-bd_PCMH_sub2"/>
</dbReference>
<keyword evidence="6 13" id="KW-0285">Flavoprotein</keyword>
<comment type="subcellular location">
    <subcellularLocation>
        <location evidence="1 13">Peroxisome</location>
    </subcellularLocation>
</comment>
<dbReference type="Pfam" id="PF02913">
    <property type="entry name" value="FAD-oxidase_C"/>
    <property type="match status" value="1"/>
</dbReference>
<dbReference type="InterPro" id="IPR006094">
    <property type="entry name" value="Oxid_FAD_bind_N"/>
</dbReference>
<feature type="binding site" evidence="10">
    <location>
        <position position="514"/>
    </location>
    <ligand>
        <name>substrate</name>
    </ligand>
</feature>
<evidence type="ECO:0000313" key="16">
    <source>
        <dbReference type="EMBL" id="JAC42480.1"/>
    </source>
</evidence>
<evidence type="ECO:0000256" key="8">
    <source>
        <dbReference type="ARBA" id="ARBA00023140"/>
    </source>
</evidence>
<dbReference type="InterPro" id="IPR004113">
    <property type="entry name" value="FAD-bd_oxidored_4_C"/>
</dbReference>
<organism evidence="16">
    <name type="scientific">Bactrocera dorsalis</name>
    <name type="common">Oriental fruit fly</name>
    <name type="synonym">Dacus dorsalis</name>
    <dbReference type="NCBI Taxonomy" id="27457"/>
    <lineage>
        <taxon>Eukaryota</taxon>
        <taxon>Metazoa</taxon>
        <taxon>Ecdysozoa</taxon>
        <taxon>Arthropoda</taxon>
        <taxon>Hexapoda</taxon>
        <taxon>Insecta</taxon>
        <taxon>Pterygota</taxon>
        <taxon>Neoptera</taxon>
        <taxon>Endopterygota</taxon>
        <taxon>Diptera</taxon>
        <taxon>Brachycera</taxon>
        <taxon>Muscomorpha</taxon>
        <taxon>Tephritoidea</taxon>
        <taxon>Tephritidae</taxon>
        <taxon>Bactrocera</taxon>
        <taxon>Bactrocera</taxon>
    </lineage>
</organism>
<dbReference type="InterPro" id="IPR016164">
    <property type="entry name" value="FAD-linked_Oxase-like_C"/>
</dbReference>
<dbReference type="PANTHER" id="PTHR46568">
    <property type="entry name" value="ALKYLDIHYDROXYACETONEPHOSPHATE SYNTHASE, PEROXISOMAL"/>
    <property type="match status" value="1"/>
</dbReference>
<dbReference type="EMBL" id="GAKP01016472">
    <property type="protein sequence ID" value="JAC42480.1"/>
    <property type="molecule type" value="Transcribed_RNA"/>
</dbReference>
<keyword evidence="13" id="KW-0808">Transferase</keyword>
<dbReference type="SUPFAM" id="SSF55103">
    <property type="entry name" value="FAD-linked oxidases, C-terminal domain"/>
    <property type="match status" value="1"/>
</dbReference>
<reference evidence="16" key="1">
    <citation type="journal article" date="2014" name="BMC Genomics">
        <title>Characterizing the developmental transcriptome of the oriental fruit fly, Bactrocera dorsalis (Diptera: Tephritidae) through comparative genomic analysis with Drosophila melanogaster utilizing modENCODE datasets.</title>
        <authorList>
            <person name="Geib S.M."/>
            <person name="Calla B."/>
            <person name="Hall B."/>
            <person name="Hou S."/>
            <person name="Manoukis N.C."/>
        </authorList>
    </citation>
    <scope>NUCLEOTIDE SEQUENCE</scope>
    <source>
        <strain evidence="16">Punador</strain>
    </source>
</reference>
<dbReference type="UniPathway" id="UPA00781"/>
<comment type="catalytic activity">
    <reaction evidence="13">
        <text>a long chain fatty alcohol + a 1-acylglycerone 3-phosphate = a 1-O-alkylglycerone 3-phosphate + a long-chain fatty acid + H(+)</text>
        <dbReference type="Rhea" id="RHEA:36171"/>
        <dbReference type="ChEBI" id="CHEBI:15378"/>
        <dbReference type="ChEBI" id="CHEBI:17135"/>
        <dbReference type="ChEBI" id="CHEBI:57534"/>
        <dbReference type="ChEBI" id="CHEBI:57560"/>
        <dbReference type="ChEBI" id="CHEBI:73315"/>
        <dbReference type="EC" id="2.5.1.26"/>
    </reaction>
</comment>
<dbReference type="GO" id="GO:0008609">
    <property type="term" value="F:alkylglycerone-phosphate synthase activity"/>
    <property type="evidence" value="ECO:0007669"/>
    <property type="project" value="UniProtKB-EC"/>
</dbReference>
<dbReference type="GO" id="GO:0071949">
    <property type="term" value="F:FAD binding"/>
    <property type="evidence" value="ECO:0007669"/>
    <property type="project" value="InterPro"/>
</dbReference>
<accession>A0A034VKX9</accession>
<dbReference type="Gene3D" id="3.30.70.3450">
    <property type="match status" value="1"/>
</dbReference>
<evidence type="ECO:0000256" key="10">
    <source>
        <dbReference type="PIRSR" id="PIRSR625650-2"/>
    </source>
</evidence>
<proteinExistence type="inferred from homology"/>
<protein>
    <recommendedName>
        <fullName evidence="5 13">Alkylglycerone-phosphate synthase</fullName>
        <shortName evidence="13">Alkyl-DHAP synthase</shortName>
        <ecNumber evidence="5 13">2.5.1.26</ecNumber>
    </recommendedName>
</protein>
<keyword evidence="8 13" id="KW-0576">Peroxisome</keyword>
<comment type="subunit">
    <text evidence="4 13">Homodimer.</text>
</comment>
<feature type="site" description="Important for enzyme activity" evidence="12">
    <location>
        <position position="419"/>
    </location>
</feature>
<evidence type="ECO:0000256" key="13">
    <source>
        <dbReference type="RuleBase" id="RU363113"/>
    </source>
</evidence>